<proteinExistence type="predicted"/>
<name>A0ABR0T2A5_9HYPO</name>
<accession>A0ABR0T2A5</accession>
<reference evidence="2 3" key="1">
    <citation type="submission" date="2024-01" db="EMBL/GenBank/DDBJ databases">
        <title>Complete genome of Cladobotryum mycophilum ATHUM6906.</title>
        <authorList>
            <person name="Christinaki A.C."/>
            <person name="Myridakis A.I."/>
            <person name="Kouvelis V.N."/>
        </authorList>
    </citation>
    <scope>NUCLEOTIDE SEQUENCE [LARGE SCALE GENOMIC DNA]</scope>
    <source>
        <strain evidence="2 3">ATHUM6906</strain>
    </source>
</reference>
<dbReference type="EMBL" id="JAVFKD010000001">
    <property type="protein sequence ID" value="KAK5998563.1"/>
    <property type="molecule type" value="Genomic_DNA"/>
</dbReference>
<evidence type="ECO:0000313" key="3">
    <source>
        <dbReference type="Proteomes" id="UP001338125"/>
    </source>
</evidence>
<dbReference type="Proteomes" id="UP001338125">
    <property type="component" value="Unassembled WGS sequence"/>
</dbReference>
<keyword evidence="3" id="KW-1185">Reference proteome</keyword>
<protein>
    <submittedName>
        <fullName evidence="2">Uncharacterized protein</fullName>
    </submittedName>
</protein>
<feature type="compositionally biased region" description="Basic and acidic residues" evidence="1">
    <location>
        <begin position="7"/>
        <end position="18"/>
    </location>
</feature>
<evidence type="ECO:0000313" key="2">
    <source>
        <dbReference type="EMBL" id="KAK5998563.1"/>
    </source>
</evidence>
<organism evidence="2 3">
    <name type="scientific">Cladobotryum mycophilum</name>
    <dbReference type="NCBI Taxonomy" id="491253"/>
    <lineage>
        <taxon>Eukaryota</taxon>
        <taxon>Fungi</taxon>
        <taxon>Dikarya</taxon>
        <taxon>Ascomycota</taxon>
        <taxon>Pezizomycotina</taxon>
        <taxon>Sordariomycetes</taxon>
        <taxon>Hypocreomycetidae</taxon>
        <taxon>Hypocreales</taxon>
        <taxon>Hypocreaceae</taxon>
        <taxon>Cladobotryum</taxon>
    </lineage>
</organism>
<feature type="region of interest" description="Disordered" evidence="1">
    <location>
        <begin position="1"/>
        <end position="39"/>
    </location>
</feature>
<gene>
    <name evidence="2" type="ORF">PT974_00944</name>
</gene>
<evidence type="ECO:0000256" key="1">
    <source>
        <dbReference type="SAM" id="MobiDB-lite"/>
    </source>
</evidence>
<sequence>MPGSKGVEPRLKKNEKASRGGRAAKKWRETDDAGTGDTRYQRFSKTVVVRHTAVSLVIEMDRPPAEFAKFHNVSEQNAAKLKLVKLIKIVAQTIESKKKHNEGSAQRG</sequence>
<comment type="caution">
    <text evidence="2">The sequence shown here is derived from an EMBL/GenBank/DDBJ whole genome shotgun (WGS) entry which is preliminary data.</text>
</comment>